<dbReference type="RefSeq" id="WP_345525125.1">
    <property type="nucleotide sequence ID" value="NZ_BAABKN010000005.1"/>
</dbReference>
<evidence type="ECO:0008006" key="3">
    <source>
        <dbReference type="Google" id="ProtNLM"/>
    </source>
</evidence>
<keyword evidence="2" id="KW-1185">Reference proteome</keyword>
<sequence>MTNDIDRAQLVQSAALEHNLPNELAEALKGETSEEIEAHAKVLAKFASVEPADDPELSGGLDPLGDPDGEFDALAAARRARAQRW</sequence>
<evidence type="ECO:0000313" key="2">
    <source>
        <dbReference type="Proteomes" id="UP001499882"/>
    </source>
</evidence>
<reference evidence="2" key="1">
    <citation type="journal article" date="2019" name="Int. J. Syst. Evol. Microbiol.">
        <title>The Global Catalogue of Microorganisms (GCM) 10K type strain sequencing project: providing services to taxonomists for standard genome sequencing and annotation.</title>
        <authorList>
            <consortium name="The Broad Institute Genomics Platform"/>
            <consortium name="The Broad Institute Genome Sequencing Center for Infectious Disease"/>
            <person name="Wu L."/>
            <person name="Ma J."/>
        </authorList>
    </citation>
    <scope>NUCLEOTIDE SEQUENCE [LARGE SCALE GENOMIC DNA]</scope>
    <source>
        <strain evidence="2">JCM 18532</strain>
    </source>
</reference>
<dbReference type="Proteomes" id="UP001499882">
    <property type="component" value="Unassembled WGS sequence"/>
</dbReference>
<dbReference type="EMBL" id="BAABKN010000005">
    <property type="protein sequence ID" value="GAA4726375.1"/>
    <property type="molecule type" value="Genomic_DNA"/>
</dbReference>
<gene>
    <name evidence="1" type="ORF">GCM10023350_06390</name>
</gene>
<protein>
    <recommendedName>
        <fullName evidence="3">DUF222 domain-containing protein</fullName>
    </recommendedName>
</protein>
<organism evidence="1 2">
    <name type="scientific">Nocardioides endophyticus</name>
    <dbReference type="NCBI Taxonomy" id="1353775"/>
    <lineage>
        <taxon>Bacteria</taxon>
        <taxon>Bacillati</taxon>
        <taxon>Actinomycetota</taxon>
        <taxon>Actinomycetes</taxon>
        <taxon>Propionibacteriales</taxon>
        <taxon>Nocardioidaceae</taxon>
        <taxon>Nocardioides</taxon>
    </lineage>
</organism>
<name>A0ABP8YDC8_9ACTN</name>
<evidence type="ECO:0000313" key="1">
    <source>
        <dbReference type="EMBL" id="GAA4726375.1"/>
    </source>
</evidence>
<proteinExistence type="predicted"/>
<comment type="caution">
    <text evidence="1">The sequence shown here is derived from an EMBL/GenBank/DDBJ whole genome shotgun (WGS) entry which is preliminary data.</text>
</comment>
<accession>A0ABP8YDC8</accession>